<evidence type="ECO:0000259" key="1">
    <source>
        <dbReference type="Pfam" id="PF14687"/>
    </source>
</evidence>
<evidence type="ECO:0000259" key="2">
    <source>
        <dbReference type="Pfam" id="PF14688"/>
    </source>
</evidence>
<dbReference type="InterPro" id="IPR027989">
    <property type="entry name" value="DUF4461"/>
</dbReference>
<name>A0A0J7L9Y8_LASNI</name>
<dbReference type="PaxDb" id="67767-A0A0J7L9Y8"/>
<dbReference type="AlphaFoldDB" id="A0A0J7L9Y8"/>
<accession>A0A0J7L9Y8</accession>
<dbReference type="GO" id="GO:0005739">
    <property type="term" value="C:mitochondrion"/>
    <property type="evidence" value="ECO:0007669"/>
    <property type="project" value="TreeGrafter"/>
</dbReference>
<evidence type="ECO:0000313" key="3">
    <source>
        <dbReference type="EMBL" id="KMR04991.1"/>
    </source>
</evidence>
<feature type="domain" description="DUF4461" evidence="2">
    <location>
        <begin position="160"/>
        <end position="301"/>
    </location>
</feature>
<reference evidence="3 4" key="1">
    <citation type="submission" date="2015-04" db="EMBL/GenBank/DDBJ databases">
        <title>Lasius niger genome sequencing.</title>
        <authorList>
            <person name="Konorov E.A."/>
            <person name="Nikitin M.A."/>
            <person name="Kirill M.V."/>
            <person name="Chang P."/>
        </authorList>
    </citation>
    <scope>NUCLEOTIDE SEQUENCE [LARGE SCALE GENOMIC DNA]</scope>
    <source>
        <tissue evidence="3">Whole</tissue>
    </source>
</reference>
<keyword evidence="4" id="KW-1185">Reference proteome</keyword>
<dbReference type="PANTHER" id="PTHR31596">
    <property type="entry name" value="T-CELL ACTIVATION INHIBITOR, MITOCHONDRIAL"/>
    <property type="match status" value="1"/>
</dbReference>
<dbReference type="EMBL" id="LBMM01000095">
    <property type="protein sequence ID" value="KMR04991.1"/>
    <property type="molecule type" value="Genomic_DNA"/>
</dbReference>
<dbReference type="PANTHER" id="PTHR31596:SF1">
    <property type="entry name" value="T-CELL ACTIVATION INHIBITOR, MITOCHONDRIAL"/>
    <property type="match status" value="1"/>
</dbReference>
<comment type="caution">
    <text evidence="3">The sequence shown here is derived from an EMBL/GenBank/DDBJ whole genome shotgun (WGS) entry which is preliminary data.</text>
</comment>
<gene>
    <name evidence="3" type="ORF">RF55_306</name>
</gene>
<dbReference type="OrthoDB" id="4238at2759"/>
<feature type="domain" description="DUF4460" evidence="1">
    <location>
        <begin position="2"/>
        <end position="102"/>
    </location>
</feature>
<dbReference type="InterPro" id="IPR028031">
    <property type="entry name" value="DUF4460"/>
</dbReference>
<proteinExistence type="predicted"/>
<dbReference type="Proteomes" id="UP000036403">
    <property type="component" value="Unassembled WGS sequence"/>
</dbReference>
<dbReference type="InterPro" id="IPR027986">
    <property type="entry name" value="TCAIM"/>
</dbReference>
<protein>
    <submittedName>
        <fullName evidence="3">T-cell activation mitochondrial-like isoform x2 protein</fullName>
    </submittedName>
</protein>
<dbReference type="Pfam" id="PF14687">
    <property type="entry name" value="DUF4460"/>
    <property type="match status" value="1"/>
</dbReference>
<sequence>MRALSTGEVSTALRPFYFTVHPDLFGQYPTQRTVNENSLKQLSSILETLQQKQPIRPTILPFYLRSKDEKEVKAGKFTLVKIQLKEKDLRQTILSILKTCDLPTTFVDKIEEQKSPVTKYKSKFWQRAHYGERIDFSELEDDPIYASIIMKRKINAEPDTLKAYLDKHINEVHVKLEACRPMREEVEKLEKILCSDLGLKDIVWDCGWNIAHYRGCLLAFQALAEHHPESMEVLRDRILVFANDTGISLEGNVMLNSGEVRHNWLDLIKNIRKHDAVLLKLPAFEKAVSQVLLDIKVGRREAGPLMLSPTGQFIVPSSCPSFLLVNFITENLEEATKRLHHYNNIKHVERELHRKTIKELGLTALNKDDSITPDLMIQCCERLLLHKRNLAPPLEGVMLWVTHYYSVMSDGVLCVPWDWKL</sequence>
<organism evidence="3 4">
    <name type="scientific">Lasius niger</name>
    <name type="common">Black garden ant</name>
    <dbReference type="NCBI Taxonomy" id="67767"/>
    <lineage>
        <taxon>Eukaryota</taxon>
        <taxon>Metazoa</taxon>
        <taxon>Ecdysozoa</taxon>
        <taxon>Arthropoda</taxon>
        <taxon>Hexapoda</taxon>
        <taxon>Insecta</taxon>
        <taxon>Pterygota</taxon>
        <taxon>Neoptera</taxon>
        <taxon>Endopterygota</taxon>
        <taxon>Hymenoptera</taxon>
        <taxon>Apocrita</taxon>
        <taxon>Aculeata</taxon>
        <taxon>Formicoidea</taxon>
        <taxon>Formicidae</taxon>
        <taxon>Formicinae</taxon>
        <taxon>Lasius</taxon>
        <taxon>Lasius</taxon>
    </lineage>
</organism>
<dbReference type="Pfam" id="PF14688">
    <property type="entry name" value="DUF4461"/>
    <property type="match status" value="1"/>
</dbReference>
<evidence type="ECO:0000313" key="4">
    <source>
        <dbReference type="Proteomes" id="UP000036403"/>
    </source>
</evidence>